<evidence type="ECO:0000259" key="1">
    <source>
        <dbReference type="Pfam" id="PF06863"/>
    </source>
</evidence>
<proteinExistence type="predicted"/>
<accession>A0A975C0U4</accession>
<dbReference type="Gene3D" id="2.60.40.1610">
    <property type="entry name" value="Domain of unknown function DUF1254"/>
    <property type="match status" value="1"/>
</dbReference>
<dbReference type="InterPro" id="IPR010679">
    <property type="entry name" value="DUF1254"/>
</dbReference>
<dbReference type="EMBL" id="CP062222">
    <property type="protein sequence ID" value="QTC90812.1"/>
    <property type="molecule type" value="Genomic_DNA"/>
</dbReference>
<dbReference type="Pfam" id="PF06863">
    <property type="entry name" value="DUF1254"/>
    <property type="match status" value="1"/>
</dbReference>
<keyword evidence="3" id="KW-1185">Reference proteome</keyword>
<dbReference type="InterPro" id="IPR037050">
    <property type="entry name" value="DUF1254_sf"/>
</dbReference>
<evidence type="ECO:0000313" key="2">
    <source>
        <dbReference type="EMBL" id="QTC90812.1"/>
    </source>
</evidence>
<dbReference type="AlphaFoldDB" id="A0A975C0U4"/>
<organism evidence="2 3">
    <name type="scientific">Brevundimonas goettingensis</name>
    <dbReference type="NCBI Taxonomy" id="2774190"/>
    <lineage>
        <taxon>Bacteria</taxon>
        <taxon>Pseudomonadati</taxon>
        <taxon>Pseudomonadota</taxon>
        <taxon>Alphaproteobacteria</taxon>
        <taxon>Caulobacterales</taxon>
        <taxon>Caulobacteraceae</taxon>
        <taxon>Brevundimonas</taxon>
    </lineage>
</organism>
<name>A0A975C0U4_9CAUL</name>
<feature type="domain" description="DUF1254" evidence="1">
    <location>
        <begin position="89"/>
        <end position="171"/>
    </location>
</feature>
<evidence type="ECO:0000313" key="3">
    <source>
        <dbReference type="Proteomes" id="UP000663918"/>
    </source>
</evidence>
<reference evidence="2" key="1">
    <citation type="submission" date="2020-09" db="EMBL/GenBank/DDBJ databases">
        <title>Brevundimonas sp. LVF2 isolated from a puddle in Goettingen, Germany.</title>
        <authorList>
            <person name="Friedrich I."/>
            <person name="Klassen A."/>
            <person name="Hannes N."/>
            <person name="Schneider D."/>
            <person name="Hertel R."/>
            <person name="Daniel R."/>
        </authorList>
    </citation>
    <scope>NUCLEOTIDE SEQUENCE</scope>
    <source>
        <strain evidence="2">LVF2</strain>
    </source>
</reference>
<gene>
    <name evidence="2" type="ORF">IFJ75_16485</name>
</gene>
<dbReference type="RefSeq" id="WP_207869544.1">
    <property type="nucleotide sequence ID" value="NZ_CP062222.1"/>
</dbReference>
<dbReference type="KEGG" id="bgoe:IFJ75_16485"/>
<dbReference type="Proteomes" id="UP000663918">
    <property type="component" value="Chromosome"/>
</dbReference>
<sequence>MSCRVFHAVRAEEERPGLPDAAVIATLLEERDVQRACQAWLLALPTVAWAQWQNQHETVFGARDGDIVKYRSVRDKLGLMGADAAPCAAGFVNTARTGPVAVDFPAGGGTAGEFVDFRGRAIGAVGMGGPDRGRGGRYLVLGPGQAPPEGIGWDFLVRSPTFNLALTFRIARPTRPSGSG</sequence>
<protein>
    <submittedName>
        <fullName evidence="2">DUF1254 domain-containing protein</fullName>
    </submittedName>
</protein>
<dbReference type="SUPFAM" id="SSF160935">
    <property type="entry name" value="VPA0735-like"/>
    <property type="match status" value="1"/>
</dbReference>